<proteinExistence type="predicted"/>
<sequence length="182" mass="19795">MLKRRLVGRRTPSKPLALRPRQPVARHRAGAGRGRRAWRRNTTAGAVAVDDGAQARRPARLLTTGAMIELVIAKPFAGAGMVATTLEVTPQKAQLLTRSGWFVQNLGQNMRQRSERSTAITSISLLPPNPAVTAAARASHRVSSPAKLTFFPATFFAKALRFTLPVFESISFFNGFAAFASR</sequence>
<dbReference type="EMBL" id="WISZ01000059">
    <property type="protein sequence ID" value="MQX07765.1"/>
    <property type="molecule type" value="Genomic_DNA"/>
</dbReference>
<evidence type="ECO:0000256" key="1">
    <source>
        <dbReference type="SAM" id="MobiDB-lite"/>
    </source>
</evidence>
<dbReference type="Proteomes" id="UP000466694">
    <property type="component" value="Unassembled WGS sequence"/>
</dbReference>
<protein>
    <submittedName>
        <fullName evidence="2">Uncharacterized protein</fullName>
    </submittedName>
</protein>
<name>A0A844A7D1_RHIFR</name>
<dbReference type="AlphaFoldDB" id="A0A844A7D1"/>
<feature type="region of interest" description="Disordered" evidence="1">
    <location>
        <begin position="1"/>
        <end position="37"/>
    </location>
</feature>
<feature type="compositionally biased region" description="Basic residues" evidence="1">
    <location>
        <begin position="24"/>
        <end position="37"/>
    </location>
</feature>
<evidence type="ECO:0000313" key="3">
    <source>
        <dbReference type="Proteomes" id="UP000466694"/>
    </source>
</evidence>
<gene>
    <name evidence="2" type="ORF">GHK48_05400</name>
</gene>
<accession>A0A844A7D1</accession>
<feature type="compositionally biased region" description="Basic residues" evidence="1">
    <location>
        <begin position="1"/>
        <end position="12"/>
    </location>
</feature>
<evidence type="ECO:0000313" key="2">
    <source>
        <dbReference type="EMBL" id="MQX07765.1"/>
    </source>
</evidence>
<comment type="caution">
    <text evidence="2">The sequence shown here is derived from an EMBL/GenBank/DDBJ whole genome shotgun (WGS) entry which is preliminary data.</text>
</comment>
<reference evidence="2 3" key="1">
    <citation type="journal article" date="2013" name="Genome Biol.">
        <title>Comparative genomics of the core and accessory genomes of 48 Sinorhizobium strains comprising five genospecies.</title>
        <authorList>
            <person name="Sugawara M."/>
            <person name="Epstein B."/>
            <person name="Badgley B.D."/>
            <person name="Unno T."/>
            <person name="Xu L."/>
            <person name="Reese J."/>
            <person name="Gyaneshwar P."/>
            <person name="Denny R."/>
            <person name="Mudge J."/>
            <person name="Bharti A.K."/>
            <person name="Farmer A.D."/>
            <person name="May G.D."/>
            <person name="Woodward J.E."/>
            <person name="Medigue C."/>
            <person name="Vallenet D."/>
            <person name="Lajus A."/>
            <person name="Rouy Z."/>
            <person name="Martinez-Vaz B."/>
            <person name="Tiffin P."/>
            <person name="Young N.D."/>
            <person name="Sadowsky M.J."/>
        </authorList>
    </citation>
    <scope>NUCLEOTIDE SEQUENCE [LARGE SCALE GENOMIC DNA]</scope>
    <source>
        <strain evidence="2 3">USDA205</strain>
    </source>
</reference>
<organism evidence="2 3">
    <name type="scientific">Rhizobium fredii</name>
    <name type="common">Sinorhizobium fredii</name>
    <dbReference type="NCBI Taxonomy" id="380"/>
    <lineage>
        <taxon>Bacteria</taxon>
        <taxon>Pseudomonadati</taxon>
        <taxon>Pseudomonadota</taxon>
        <taxon>Alphaproteobacteria</taxon>
        <taxon>Hyphomicrobiales</taxon>
        <taxon>Rhizobiaceae</taxon>
        <taxon>Sinorhizobium/Ensifer group</taxon>
        <taxon>Sinorhizobium</taxon>
    </lineage>
</organism>